<keyword evidence="7" id="KW-0812">Transmembrane</keyword>
<feature type="compositionally biased region" description="Low complexity" evidence="6">
    <location>
        <begin position="342"/>
        <end position="353"/>
    </location>
</feature>
<dbReference type="EMBL" id="CP029159">
    <property type="protein sequence ID" value="QKM69515.1"/>
    <property type="molecule type" value="Genomic_DNA"/>
</dbReference>
<dbReference type="GO" id="GO:0042742">
    <property type="term" value="P:defense response to bacterium"/>
    <property type="evidence" value="ECO:0007669"/>
    <property type="project" value="UniProtKB-KW"/>
</dbReference>
<evidence type="ECO:0000256" key="4">
    <source>
        <dbReference type="ARBA" id="ARBA00023125"/>
    </source>
</evidence>
<organism evidence="8 9">
    <name type="scientific">Streptomyces tsukubensis (strain DSM 42081 / NBRC 108919 / NRRL 18488 / 9993)</name>
    <dbReference type="NCBI Taxonomy" id="1114943"/>
    <lineage>
        <taxon>Bacteria</taxon>
        <taxon>Bacillati</taxon>
        <taxon>Actinomycetota</taxon>
        <taxon>Actinomycetes</taxon>
        <taxon>Kitasatosporales</taxon>
        <taxon>Streptomycetaceae</taxon>
        <taxon>Streptomyces</taxon>
    </lineage>
</organism>
<keyword evidence="5" id="KW-1015">Disulfide bond</keyword>
<feature type="compositionally biased region" description="Basic residues" evidence="6">
    <location>
        <begin position="1"/>
        <end position="16"/>
    </location>
</feature>
<keyword evidence="9" id="KW-1185">Reference proteome</keyword>
<feature type="region of interest" description="Disordered" evidence="6">
    <location>
        <begin position="338"/>
        <end position="374"/>
    </location>
</feature>
<evidence type="ECO:0008006" key="10">
    <source>
        <dbReference type="Google" id="ProtNLM"/>
    </source>
</evidence>
<evidence type="ECO:0000256" key="1">
    <source>
        <dbReference type="ARBA" id="ARBA00010648"/>
    </source>
</evidence>
<keyword evidence="7" id="KW-1133">Transmembrane helix</keyword>
<feature type="region of interest" description="Disordered" evidence="6">
    <location>
        <begin position="1"/>
        <end position="38"/>
    </location>
</feature>
<evidence type="ECO:0000256" key="6">
    <source>
        <dbReference type="SAM" id="MobiDB-lite"/>
    </source>
</evidence>
<dbReference type="GO" id="GO:0003677">
    <property type="term" value="F:DNA binding"/>
    <property type="evidence" value="ECO:0007669"/>
    <property type="project" value="UniProtKB-KW"/>
</dbReference>
<evidence type="ECO:0000313" key="8">
    <source>
        <dbReference type="EMBL" id="QKM69515.1"/>
    </source>
</evidence>
<dbReference type="AlphaFoldDB" id="A0A7G3UJI3"/>
<reference evidence="8 9" key="1">
    <citation type="journal article" date="2012" name="J. Bacteriol.">
        <title>Draft genome of Streptomyces tsukubaensis NRRL 18488, the producer of the clinically important immunosuppressant tacrolimus (FK506).</title>
        <authorList>
            <person name="Barreiro C."/>
            <person name="Prieto C."/>
            <person name="Sola-Landa A."/>
            <person name="Solera E."/>
            <person name="Martinez-Castro M."/>
            <person name="Perez-Redondo R."/>
            <person name="Garcia-Estrada C."/>
            <person name="Aparicio J.F."/>
            <person name="Fernandez-Martinez L.T."/>
            <person name="Santos-Aberturas J."/>
            <person name="Salehi-Najafabadi Z."/>
            <person name="Rodriguez-Garcia A."/>
            <person name="Tauch A."/>
            <person name="Martin J.F."/>
        </authorList>
    </citation>
    <scope>NUCLEOTIDE SEQUENCE [LARGE SCALE GENOMIC DNA]</scope>
    <source>
        <strain evidence="9">DSM 42081 / NBRC 108919 / NRRL 18488 / 9993</strain>
    </source>
</reference>
<evidence type="ECO:0000313" key="9">
    <source>
        <dbReference type="Proteomes" id="UP000005940"/>
    </source>
</evidence>
<dbReference type="InterPro" id="IPR027273">
    <property type="entry name" value="Neocarzinostatin-like"/>
</dbReference>
<sequence>MPARARRRPHRHGRAPLRRDAPPAPLPHPPASDGGEPVTTRALSALLALLVAAAVGAAPAAAREKPAVTLSAPRAAQGAELTVSGTGWRPATLLTLLVCGQNMIGGTNSCANAAGRAVTTDARGAFSLRLAVAAPPKPCPCVVHVAAATGERATADAELAITGHPTAPLPEPAGTGRLAVLATTRLEGDSGVLVFFGAPPSRRLVFTVGNLGTTPVKDPVFDLGTSHGVYAPQWEERQWRGTIPPGGKALVELPVELSAGAHGDYEVSVRYGGKVIAGQPWAVGRPWGVTFFWVLLAVVVPAALFRTGMAVVDRFRPAAPAATSPGRHRAAASALFRRRRPAAPAADEPVPGALPWFTPDSAPSSTRPTTKGPS</sequence>
<keyword evidence="3" id="KW-0044">Antibiotic</keyword>
<keyword evidence="4" id="KW-0238">DNA-binding</keyword>
<comment type="similarity">
    <text evidence="1">Belongs to the neocarzinostatin family.</text>
</comment>
<evidence type="ECO:0000256" key="7">
    <source>
        <dbReference type="SAM" id="Phobius"/>
    </source>
</evidence>
<feature type="compositionally biased region" description="Polar residues" evidence="6">
    <location>
        <begin position="361"/>
        <end position="374"/>
    </location>
</feature>
<dbReference type="Proteomes" id="UP000005940">
    <property type="component" value="Chromosome"/>
</dbReference>
<evidence type="ECO:0000256" key="3">
    <source>
        <dbReference type="ARBA" id="ARBA00023022"/>
    </source>
</evidence>
<evidence type="ECO:0000256" key="2">
    <source>
        <dbReference type="ARBA" id="ARBA00022529"/>
    </source>
</evidence>
<keyword evidence="2" id="KW-0929">Antimicrobial</keyword>
<keyword evidence="7" id="KW-0472">Membrane</keyword>
<gene>
    <name evidence="8" type="ORF">STSU_022425</name>
</gene>
<proteinExistence type="inferred from homology"/>
<dbReference type="Pfam" id="PF00960">
    <property type="entry name" value="Neocarzinostat"/>
    <property type="match status" value="1"/>
</dbReference>
<dbReference type="SUPFAM" id="SSF49319">
    <property type="entry name" value="Actinoxanthin-like"/>
    <property type="match status" value="1"/>
</dbReference>
<accession>A0A7G3UJI3</accession>
<dbReference type="InterPro" id="IPR002186">
    <property type="entry name" value="Neocarzinostatin_fam"/>
</dbReference>
<evidence type="ECO:0000256" key="5">
    <source>
        <dbReference type="ARBA" id="ARBA00023157"/>
    </source>
</evidence>
<protein>
    <recommendedName>
        <fullName evidence="10">Neocarzinostatin family protein</fullName>
    </recommendedName>
</protein>
<dbReference type="Gene3D" id="2.60.40.230">
    <property type="entry name" value="Neocarzinostatin-like"/>
    <property type="match status" value="1"/>
</dbReference>
<name>A0A7G3UJI3_STRT9</name>
<feature type="transmembrane region" description="Helical" evidence="7">
    <location>
        <begin position="287"/>
        <end position="305"/>
    </location>
</feature>